<dbReference type="InterPro" id="IPR012337">
    <property type="entry name" value="RNaseH-like_sf"/>
</dbReference>
<dbReference type="PROSITE" id="PS50879">
    <property type="entry name" value="RNASE_H_1"/>
    <property type="match status" value="1"/>
</dbReference>
<dbReference type="Pfam" id="PF00078">
    <property type="entry name" value="RVT_1"/>
    <property type="match status" value="1"/>
</dbReference>
<dbReference type="Gene3D" id="3.30.70.270">
    <property type="match status" value="1"/>
</dbReference>
<dbReference type="SUPFAM" id="SSF57756">
    <property type="entry name" value="Retrovirus zinc finger-like domains"/>
    <property type="match status" value="1"/>
</dbReference>
<evidence type="ECO:0000256" key="3">
    <source>
        <dbReference type="ARBA" id="ARBA00022722"/>
    </source>
</evidence>
<evidence type="ECO:0000256" key="2">
    <source>
        <dbReference type="ARBA" id="ARBA00022695"/>
    </source>
</evidence>
<dbReference type="SUPFAM" id="SSF53098">
    <property type="entry name" value="Ribonuclease H-like"/>
    <property type="match status" value="1"/>
</dbReference>
<protein>
    <recommendedName>
        <fullName evidence="12">Reverse transcriptase domain-containing protein</fullName>
    </recommendedName>
</protein>
<dbReference type="OrthoDB" id="786283at2759"/>
<dbReference type="SUPFAM" id="SSF56672">
    <property type="entry name" value="DNA/RNA polymerases"/>
    <property type="match status" value="2"/>
</dbReference>
<dbReference type="Pfam" id="PF13966">
    <property type="entry name" value="zf-RVT"/>
    <property type="match status" value="1"/>
</dbReference>
<reference evidence="11" key="2">
    <citation type="submission" date="2025-08" db="UniProtKB">
        <authorList>
            <consortium name="RefSeq"/>
        </authorList>
    </citation>
    <scope>IDENTIFICATION</scope>
    <source>
        <tissue evidence="11">Leaves</tissue>
    </source>
</reference>
<evidence type="ECO:0000313" key="11">
    <source>
        <dbReference type="RefSeq" id="XP_027066533.2"/>
    </source>
</evidence>
<dbReference type="SMART" id="SM00343">
    <property type="entry name" value="ZnF_C2HC"/>
    <property type="match status" value="2"/>
</dbReference>
<dbReference type="PROSITE" id="PS50878">
    <property type="entry name" value="RT_POL"/>
    <property type="match status" value="1"/>
</dbReference>
<dbReference type="GO" id="GO:0003676">
    <property type="term" value="F:nucleic acid binding"/>
    <property type="evidence" value="ECO:0007669"/>
    <property type="project" value="InterPro"/>
</dbReference>
<dbReference type="GO" id="GO:0003964">
    <property type="term" value="F:RNA-directed DNA polymerase activity"/>
    <property type="evidence" value="ECO:0007669"/>
    <property type="project" value="UniProtKB-KW"/>
</dbReference>
<dbReference type="InterPro" id="IPR036875">
    <property type="entry name" value="Znf_CCHC_sf"/>
</dbReference>
<keyword evidence="2" id="KW-0548">Nucleotidyltransferase</keyword>
<reference evidence="10" key="1">
    <citation type="journal article" date="2025" name="Foods">
        <title>Unveiling the Microbial Signatures of Arabica Coffee Cherries: Insights into Ripeness Specific Diversity, Functional Traits, and Implications for Quality and Safety.</title>
        <authorList>
            <consortium name="RefSeq"/>
            <person name="Tenea G.N."/>
            <person name="Cifuentes V."/>
            <person name="Reyes P."/>
            <person name="Cevallos-Vallejos M."/>
        </authorList>
    </citation>
    <scope>NUCLEOTIDE SEQUENCE [LARGE SCALE GENOMIC DNA]</scope>
</reference>
<dbReference type="InterPro" id="IPR000477">
    <property type="entry name" value="RT_dom"/>
</dbReference>
<evidence type="ECO:0000256" key="7">
    <source>
        <dbReference type="SAM" id="MobiDB-lite"/>
    </source>
</evidence>
<dbReference type="InterPro" id="IPR041373">
    <property type="entry name" value="RT_RNaseH"/>
</dbReference>
<evidence type="ECO:0000259" key="8">
    <source>
        <dbReference type="PROSITE" id="PS50878"/>
    </source>
</evidence>
<feature type="region of interest" description="Disordered" evidence="7">
    <location>
        <begin position="66"/>
        <end position="89"/>
    </location>
</feature>
<feature type="compositionally biased region" description="Polar residues" evidence="7">
    <location>
        <begin position="72"/>
        <end position="82"/>
    </location>
</feature>
<evidence type="ECO:0000256" key="4">
    <source>
        <dbReference type="ARBA" id="ARBA00022759"/>
    </source>
</evidence>
<dbReference type="InterPro" id="IPR002156">
    <property type="entry name" value="RNaseH_domain"/>
</dbReference>
<feature type="compositionally biased region" description="Gly residues" evidence="7">
    <location>
        <begin position="1"/>
        <end position="16"/>
    </location>
</feature>
<keyword evidence="4" id="KW-0255">Endonuclease</keyword>
<evidence type="ECO:0000256" key="5">
    <source>
        <dbReference type="ARBA" id="ARBA00022801"/>
    </source>
</evidence>
<keyword evidence="6" id="KW-0695">RNA-directed DNA polymerase</keyword>
<evidence type="ECO:0000256" key="6">
    <source>
        <dbReference type="ARBA" id="ARBA00022918"/>
    </source>
</evidence>
<dbReference type="PANTHER" id="PTHR33116:SF84">
    <property type="entry name" value="RNA-DIRECTED DNA POLYMERASE"/>
    <property type="match status" value="1"/>
</dbReference>
<organism evidence="10 11">
    <name type="scientific">Coffea arabica</name>
    <name type="common">Arabian coffee</name>
    <dbReference type="NCBI Taxonomy" id="13443"/>
    <lineage>
        <taxon>Eukaryota</taxon>
        <taxon>Viridiplantae</taxon>
        <taxon>Streptophyta</taxon>
        <taxon>Embryophyta</taxon>
        <taxon>Tracheophyta</taxon>
        <taxon>Spermatophyta</taxon>
        <taxon>Magnoliopsida</taxon>
        <taxon>eudicotyledons</taxon>
        <taxon>Gunneridae</taxon>
        <taxon>Pentapetalae</taxon>
        <taxon>asterids</taxon>
        <taxon>lamiids</taxon>
        <taxon>Gentianales</taxon>
        <taxon>Rubiaceae</taxon>
        <taxon>Ixoroideae</taxon>
        <taxon>Gardenieae complex</taxon>
        <taxon>Bertiereae - Coffeeae clade</taxon>
        <taxon>Coffeeae</taxon>
        <taxon>Coffea</taxon>
    </lineage>
</organism>
<keyword evidence="10" id="KW-1185">Reference proteome</keyword>
<dbReference type="RefSeq" id="XP_027066533.2">
    <property type="nucleotide sequence ID" value="XM_027210732.2"/>
</dbReference>
<feature type="domain" description="Reverse transcriptase" evidence="8">
    <location>
        <begin position="586"/>
        <end position="866"/>
    </location>
</feature>
<gene>
    <name evidence="11" type="primary">LOC113692333</name>
</gene>
<name>A0A6P6SKC1_COFAR</name>
<keyword evidence="5" id="KW-0378">Hydrolase</keyword>
<dbReference type="InterPro" id="IPR043502">
    <property type="entry name" value="DNA/RNA_pol_sf"/>
</dbReference>
<feature type="domain" description="RNase H type-1" evidence="9">
    <location>
        <begin position="1318"/>
        <end position="1446"/>
    </location>
</feature>
<dbReference type="CDD" id="cd09274">
    <property type="entry name" value="RNase_HI_RT_Ty3"/>
    <property type="match status" value="1"/>
</dbReference>
<dbReference type="InterPro" id="IPR036397">
    <property type="entry name" value="RNaseH_sf"/>
</dbReference>
<accession>A0A6P6SKC1</accession>
<dbReference type="PANTHER" id="PTHR33116">
    <property type="entry name" value="REVERSE TRANSCRIPTASE ZINC-BINDING DOMAIN-CONTAINING PROTEIN-RELATED-RELATED"/>
    <property type="match status" value="1"/>
</dbReference>
<evidence type="ECO:0000256" key="1">
    <source>
        <dbReference type="ARBA" id="ARBA00022679"/>
    </source>
</evidence>
<dbReference type="InterPro" id="IPR001878">
    <property type="entry name" value="Znf_CCHC"/>
</dbReference>
<sequence>MPGTSRGGQIGRGQRGGFQRDSASVSRGPCGYCGKPNHAEDNCWKKEGKCLRCGSVDHQLATCPVLSRDGRGSQQSTRTNSEPAKVEGTKPKVAARVYSLEPQQVPDSSEVVKGHVIFQEGITVDPVKVEAVDDWKRPENSTEIRSFLGLAGYYRCFIMDFSKLAGPLTDLTKKNGHFMWDARCEAGFRELKKRLTMAPILALPYGIDGFTVYTDASREGLGCVLMQNQNVISFASRKLKPHERNYPTHDLELAAVVFALKKWRHYLYGVTFEVYSDHKSLRYLFSQKELNMRQRRWMEFLEDYDCTINFYPGKTNVVSNALSRKAQVAGLMVKEWGLLESDNKPRPFRFLNAWTSSLSLLEVIRSSWEAPVSGSPWRVLCSKLLAARRAIQHWNKSSFGNIFDNVKVAELRMVQAEAAAESTESEEAHIGLQEAQANFRHALAVEEQFWSQKARVKWLSHGDRNSKFFHAVVRQRRVQGTIHRIKTSAGLWVDKDGDIAEEAIRFFSGLFTESAVPSSELLPLIPPTISREDNLSLENIPSMEEVKRVIHVMDGDSAAGPDGFTGKFFTFAWEVIGQDVYNAVVSFFCGAELPRFITSTSITLIPKIPNPQDFSNFRPISLCNFINKVLSRLLADRLAGLLPKLISPQQSGFVRGRNIVENYLLAQEIVAGIGKKSRGGNVVLKLDMAKAYDRVSWLHLIGVLRKFGFGERFIDMVWRLISNVWFSVMINGAAHGFFKSCRGLRQGDPLSPALFVIGAEVLSRGLNNLAAQSSFLGFTVPQGCPGVTHLAFADDVLILANGSATALRRVMRVLEAYQRSSGQMLNAHKSGYLVHPSLSVARRRVIERITGFSRQVFPTRYLGFPLYIGRCKTSFFAEVCQKVMGKILSWKSKFLSSGGRLILIKHVLSAIPVHLLSAAVMPKAVFRIIERACANFLWGSSDEGFRYHWMGWRKLCLPPEEGGVGFRRLQDVYTAFSYKLWWQFRTGSSLWTTFMRAKYCRGIHPCQAECKPLVSAIWRRMQDVSRQAELSMVWLVQDGSCHFWYDNWLGCGALFLRAPVVLNLSFRDFIIQGRWNAQLLSQVLPRDIIAVVLSKSVPNEQSADEVVWMPTRSGKFSLASAYQEVRPVGNSSFMFSSVWHRPHPAKVSFFMSRLLWGRLPLDDVLHTLGFQSASKCRCCSHPAAESFEHVFSTGQVAEAVWGFFEGLCGISSSAPYVRARLASWWLASPSSRRRKAVFHIMPSLICWHLWKARNRAVFEGIQPQSSSVCQAIFQEAKVLLEIELKERVAAQSFLQLWEWASQSRRRFGFKLVCWKPALEGEFTLNTDGCCKGNPGLGGGGGVLHDSVGRPLVGFSAFLGQTSSLHAEALALLTGLRICGQKGVTDVSIQLDSQVLVGILQHRLQCPWHVRGEVRQIWSLVRDPSRFSHCFREANKVADALANVGVAHPHQAVQLYEHWSDWPRLARGGVRLDSIGVPSFRMVRNS</sequence>
<dbReference type="Gene3D" id="4.10.60.10">
    <property type="entry name" value="Zinc finger, CCHC-type"/>
    <property type="match status" value="1"/>
</dbReference>
<keyword evidence="3" id="KW-0540">Nuclease</keyword>
<evidence type="ECO:0000259" key="9">
    <source>
        <dbReference type="PROSITE" id="PS50879"/>
    </source>
</evidence>
<dbReference type="GeneID" id="113692333"/>
<dbReference type="CDD" id="cd06222">
    <property type="entry name" value="RNase_H_like"/>
    <property type="match status" value="1"/>
</dbReference>
<dbReference type="InterPro" id="IPR043128">
    <property type="entry name" value="Rev_trsase/Diguanyl_cyclase"/>
</dbReference>
<evidence type="ECO:0008006" key="12">
    <source>
        <dbReference type="Google" id="ProtNLM"/>
    </source>
</evidence>
<feature type="region of interest" description="Disordered" evidence="7">
    <location>
        <begin position="1"/>
        <end position="38"/>
    </location>
</feature>
<dbReference type="CDD" id="cd01650">
    <property type="entry name" value="RT_nLTR_like"/>
    <property type="match status" value="1"/>
</dbReference>
<dbReference type="InterPro" id="IPR026960">
    <property type="entry name" value="RVT-Znf"/>
</dbReference>
<dbReference type="Gene3D" id="3.30.420.10">
    <property type="entry name" value="Ribonuclease H-like superfamily/Ribonuclease H"/>
    <property type="match status" value="1"/>
</dbReference>
<dbReference type="Pfam" id="PF17917">
    <property type="entry name" value="RT_RNaseH"/>
    <property type="match status" value="1"/>
</dbReference>
<dbReference type="Proteomes" id="UP001652660">
    <property type="component" value="Chromosome 1e"/>
</dbReference>
<proteinExistence type="predicted"/>
<dbReference type="Pfam" id="PF13456">
    <property type="entry name" value="RVT_3"/>
    <property type="match status" value="1"/>
</dbReference>
<dbReference type="InterPro" id="IPR044730">
    <property type="entry name" value="RNase_H-like_dom_plant"/>
</dbReference>
<keyword evidence="1" id="KW-0808">Transferase</keyword>
<dbReference type="GO" id="GO:0004523">
    <property type="term" value="F:RNA-DNA hybrid ribonuclease activity"/>
    <property type="evidence" value="ECO:0007669"/>
    <property type="project" value="InterPro"/>
</dbReference>
<evidence type="ECO:0000313" key="10">
    <source>
        <dbReference type="Proteomes" id="UP001652660"/>
    </source>
</evidence>